<sequence length="613" mass="69671">MILRLRGGLPRRSSALLAAIARDEVLARPLPPAVLPFPRRLHDAAGDHGPKPGGPLTLYRDLVSQGRLRHDAYQEKVASELDTLLRQLERYEMEMEDYHAKLSTWDSSREKERRRLLLKEAEDKQHDGVWIDEKRGFLDKLISRKRRANIEPGVGRWVSYLNRERKLDTLVGQKPVAPVAPKGLYLYGNVGSGKTMLMDMFYGATEGVIKHRRRFHFHEAMLEINDHMHDVWKKRDDNKSIHSTTFSWISGLPFDAKIKEWLIGEEKYKQDTQQKHILLAVADKFLVDRQANKCGASILCFDEIQTIDVFAVVALSGILNRLLSTGTVLVATSNKAPEDLNQDGMQREIFLEFLSKLDETCNKILAGTETDYRRLIPTDGSTQIHYFWPITSDTRSMYEAMWHDITNRAGGNVTAVTIPVMFGRSLEIPQSCSGVARFDFEYLCGRPVGAADYIAVAKNYHTIFITDLPAMSMKIRDKARRFITLIDELYNHHCRLICLAVSSIDDLFQGTEEGPLFDLESFQFETEAEGTKLRRDVSAEGNVGVGPSTKGLVSMLSGQEEMFAFRRAISRLIEMQTPLYLERVQHFHSSVLRQQEGTPIVAKDRTVSQSAPM</sequence>
<name>A0ACD5WHU4_AVESA</name>
<organism evidence="1 2">
    <name type="scientific">Avena sativa</name>
    <name type="common">Oat</name>
    <dbReference type="NCBI Taxonomy" id="4498"/>
    <lineage>
        <taxon>Eukaryota</taxon>
        <taxon>Viridiplantae</taxon>
        <taxon>Streptophyta</taxon>
        <taxon>Embryophyta</taxon>
        <taxon>Tracheophyta</taxon>
        <taxon>Spermatophyta</taxon>
        <taxon>Magnoliopsida</taxon>
        <taxon>Liliopsida</taxon>
        <taxon>Poales</taxon>
        <taxon>Poaceae</taxon>
        <taxon>BOP clade</taxon>
        <taxon>Pooideae</taxon>
        <taxon>Poodae</taxon>
        <taxon>Poeae</taxon>
        <taxon>Poeae Chloroplast Group 1 (Aveneae type)</taxon>
        <taxon>Aveninae</taxon>
        <taxon>Avena</taxon>
    </lineage>
</organism>
<protein>
    <submittedName>
        <fullName evidence="1">Uncharacterized protein</fullName>
    </submittedName>
</protein>
<evidence type="ECO:0000313" key="2">
    <source>
        <dbReference type="Proteomes" id="UP001732700"/>
    </source>
</evidence>
<reference evidence="1" key="2">
    <citation type="submission" date="2025-09" db="UniProtKB">
        <authorList>
            <consortium name="EnsemblPlants"/>
        </authorList>
    </citation>
    <scope>IDENTIFICATION</scope>
</reference>
<accession>A0ACD5WHU4</accession>
<dbReference type="Proteomes" id="UP001732700">
    <property type="component" value="Chromosome 4A"/>
</dbReference>
<proteinExistence type="predicted"/>
<keyword evidence="2" id="KW-1185">Reference proteome</keyword>
<reference evidence="1" key="1">
    <citation type="submission" date="2021-05" db="EMBL/GenBank/DDBJ databases">
        <authorList>
            <person name="Scholz U."/>
            <person name="Mascher M."/>
            <person name="Fiebig A."/>
        </authorList>
    </citation>
    <scope>NUCLEOTIDE SEQUENCE [LARGE SCALE GENOMIC DNA]</scope>
</reference>
<dbReference type="EnsemblPlants" id="AVESA.00010b.r2.4AG0620580.1">
    <property type="protein sequence ID" value="AVESA.00010b.r2.4AG0620580.1.CDS"/>
    <property type="gene ID" value="AVESA.00010b.r2.4AG0620580"/>
</dbReference>
<evidence type="ECO:0000313" key="1">
    <source>
        <dbReference type="EnsemblPlants" id="AVESA.00010b.r2.4AG0620580.1.CDS"/>
    </source>
</evidence>